<organism evidence="2 3">
    <name type="scientific">Littorina saxatilis</name>
    <dbReference type="NCBI Taxonomy" id="31220"/>
    <lineage>
        <taxon>Eukaryota</taxon>
        <taxon>Metazoa</taxon>
        <taxon>Spiralia</taxon>
        <taxon>Lophotrochozoa</taxon>
        <taxon>Mollusca</taxon>
        <taxon>Gastropoda</taxon>
        <taxon>Caenogastropoda</taxon>
        <taxon>Littorinimorpha</taxon>
        <taxon>Littorinoidea</taxon>
        <taxon>Littorinidae</taxon>
        <taxon>Littorina</taxon>
    </lineage>
</organism>
<accession>A0AAN9AV69</accession>
<gene>
    <name evidence="2" type="ORF">V1264_008803</name>
</gene>
<feature type="compositionally biased region" description="Basic and acidic residues" evidence="1">
    <location>
        <begin position="67"/>
        <end position="81"/>
    </location>
</feature>
<feature type="compositionally biased region" description="Basic and acidic residues" evidence="1">
    <location>
        <begin position="99"/>
        <end position="117"/>
    </location>
</feature>
<keyword evidence="3" id="KW-1185">Reference proteome</keyword>
<proteinExistence type="predicted"/>
<protein>
    <submittedName>
        <fullName evidence="2">Uncharacterized protein</fullName>
    </submittedName>
</protein>
<feature type="compositionally biased region" description="Low complexity" evidence="1">
    <location>
        <begin position="35"/>
        <end position="48"/>
    </location>
</feature>
<dbReference type="AlphaFoldDB" id="A0AAN9AV69"/>
<comment type="caution">
    <text evidence="2">The sequence shown here is derived from an EMBL/GenBank/DDBJ whole genome shotgun (WGS) entry which is preliminary data.</text>
</comment>
<sequence length="117" mass="12785">MCAERTHPSPDPNVCQTDASQTRSNSVPNERITIQGGNQQQAGTTNPGKRGSDSKQGNPSKEDEENWSEREKAVLRRHTLDVVDPSGLKKTSNPVQRAVSHDDPSPQDKPFDAKPSP</sequence>
<name>A0AAN9AV69_9CAEN</name>
<evidence type="ECO:0000256" key="1">
    <source>
        <dbReference type="SAM" id="MobiDB-lite"/>
    </source>
</evidence>
<evidence type="ECO:0000313" key="2">
    <source>
        <dbReference type="EMBL" id="KAK7093160.1"/>
    </source>
</evidence>
<reference evidence="2 3" key="1">
    <citation type="submission" date="2024-02" db="EMBL/GenBank/DDBJ databases">
        <title>Chromosome-scale genome assembly of the rough periwinkle Littorina saxatilis.</title>
        <authorList>
            <person name="De Jode A."/>
            <person name="Faria R."/>
            <person name="Formenti G."/>
            <person name="Sims Y."/>
            <person name="Smith T.P."/>
            <person name="Tracey A."/>
            <person name="Wood J.M.D."/>
            <person name="Zagrodzka Z.B."/>
            <person name="Johannesson K."/>
            <person name="Butlin R.K."/>
            <person name="Leder E.H."/>
        </authorList>
    </citation>
    <scope>NUCLEOTIDE SEQUENCE [LARGE SCALE GENOMIC DNA]</scope>
    <source>
        <strain evidence="2">Snail1</strain>
        <tissue evidence="2">Muscle</tissue>
    </source>
</reference>
<feature type="region of interest" description="Disordered" evidence="1">
    <location>
        <begin position="1"/>
        <end position="117"/>
    </location>
</feature>
<evidence type="ECO:0000313" key="3">
    <source>
        <dbReference type="Proteomes" id="UP001374579"/>
    </source>
</evidence>
<dbReference type="Proteomes" id="UP001374579">
    <property type="component" value="Unassembled WGS sequence"/>
</dbReference>
<dbReference type="EMBL" id="JBAMIC010000021">
    <property type="protein sequence ID" value="KAK7093160.1"/>
    <property type="molecule type" value="Genomic_DNA"/>
</dbReference>
<feature type="compositionally biased region" description="Polar residues" evidence="1">
    <location>
        <begin position="14"/>
        <end position="28"/>
    </location>
</feature>